<proteinExistence type="predicted"/>
<feature type="compositionally biased region" description="Low complexity" evidence="3">
    <location>
        <begin position="1460"/>
        <end position="1470"/>
    </location>
</feature>
<feature type="compositionally biased region" description="Low complexity" evidence="3">
    <location>
        <begin position="1354"/>
        <end position="1366"/>
    </location>
</feature>
<dbReference type="Pfam" id="PF12796">
    <property type="entry name" value="Ank_2"/>
    <property type="match status" value="1"/>
</dbReference>
<protein>
    <recommendedName>
        <fullName evidence="4">BTB domain-containing protein</fullName>
    </recommendedName>
</protein>
<feature type="compositionally biased region" description="Polar residues" evidence="3">
    <location>
        <begin position="1386"/>
        <end position="1396"/>
    </location>
</feature>
<dbReference type="PROSITE" id="PS50097">
    <property type="entry name" value="BTB"/>
    <property type="match status" value="1"/>
</dbReference>
<evidence type="ECO:0000256" key="1">
    <source>
        <dbReference type="ARBA" id="ARBA00022737"/>
    </source>
</evidence>
<dbReference type="SMART" id="SM00248">
    <property type="entry name" value="ANK"/>
    <property type="match status" value="2"/>
</dbReference>
<reference evidence="5 6" key="1">
    <citation type="submission" date="2018-02" db="EMBL/GenBank/DDBJ databases">
        <title>Draft genome sequences of Elsinoe sp., causing black scab on jojoba.</title>
        <authorList>
            <person name="Stodart B."/>
            <person name="Jeffress S."/>
            <person name="Ash G."/>
            <person name="Arun Chinnappa K."/>
        </authorList>
    </citation>
    <scope>NUCLEOTIDE SEQUENCE [LARGE SCALE GENOMIC DNA]</scope>
    <source>
        <strain evidence="5 6">Hillstone_2</strain>
    </source>
</reference>
<dbReference type="Proteomes" id="UP000308133">
    <property type="component" value="Unassembled WGS sequence"/>
</dbReference>
<dbReference type="Gene3D" id="3.30.710.10">
    <property type="entry name" value="Potassium Channel Kv1.1, Chain A"/>
    <property type="match status" value="2"/>
</dbReference>
<dbReference type="EMBL" id="PTQR01000038">
    <property type="protein sequence ID" value="TKX24746.1"/>
    <property type="molecule type" value="Genomic_DNA"/>
</dbReference>
<feature type="compositionally biased region" description="Polar residues" evidence="3">
    <location>
        <begin position="1423"/>
        <end position="1436"/>
    </location>
</feature>
<feature type="region of interest" description="Disordered" evidence="3">
    <location>
        <begin position="1521"/>
        <end position="1540"/>
    </location>
</feature>
<feature type="compositionally biased region" description="Low complexity" evidence="3">
    <location>
        <begin position="1477"/>
        <end position="1491"/>
    </location>
</feature>
<sequence>MSSYLWKYYLEDDVDRFRHLLETATYHVRAPAQKGGGGGQNMNIPMGSSPANHGGTSPLLSAKGKRTPAQNINTPGSGSGAVALTRADINWRDSNGLTILHHAASSTSANAIAFAQALLDHPLVDLYPQDLESGWTALHRAFYFGNIAIARAILERDAQNAFGRALSGKTHHVLGLIKVKDREGYGPLDLYAATIQDRTLHPENTTRGRSDSFAGSEPDMPGQEDEDGGRRTRLISTKNVVGDECFTFGSNRNITLGFGDEDDRQWPERITVRRPQHLLQRFYREHMEKTYNAPSMADSTYLEQSISNLKQDVPLESMPWVVQSRPIRIEDVFMSKLHTAVLTDDPEANLHVCGHGPGGRLGLGHEKSQFTFACVEGGALAGKKIITVGLGLNHTLAISDEGEIYSWGSNSFGQLGYSLPKTGVNDDDPVQTLPRQIFGSLKRETIQGVAASRIHSVAFTGSSLYTWGKNEGQLGLVDSDARSLEMQVTPRKVGASLFSNPIDSVSAIDRATICLLSGSHDCWIFANYGYAKVQFPTNSFTNYFLNERMWTTQVDSWQNHVVKVTSGGDSICAMSSNGEVYSMSVSQPQNQSVNASTTNPAKIKSALSQPQRIWSLKKHNMAARDVGVDADGSIIITTEEGSVWKRSRRTRIKDATASGTAEYKPKDYKFSRVSGLTRVIGVRSSAYGAYAAIRRDCDVTRTQVAVELSGLWTDLFPLLAFSDFQTAAMTPDSESENPEPRFWQSKHTDATSLLKKHLLEAKDVESELKQFLYGVSDPAEDGYDIMICSSISDLKIPGHQSVLAARSRLLRDKLPELLQMSESEDLEHMKLDPTTSIPTVTFPGLDPLTLINFMLYCYTDNIIDYWHYASRAPKMAHRFRTIRTELMKLAGNLGMKKLETSVRQMITPGKCLDQDFDSAFRDPTFFDNADVLVELADDEEVPVHSSIVCRRCPFFEGMFMGRAGGRWLEERRNMDKSDLVRVDLKHIEPAIFKLVLRHVYADTSEELFDNIVSADLEEFFDTIMEVLSVANELMLDRLAQICQKVMGRYVNVRNVAPLLNAVAPSSVSEFKDASLEYMCLSLESMLHGGLLDELDEDLLYELDETVRENQLACMPFAKSGRAEALLLENHPELADILERNRQAKIDSVAIHARHQDIDNWASTSFRGHSLDEDLASPSQQKSRRRSKVAPTTRQSPAMKGKEAVEKLGSTYDEDIDLELDLGAPALGADLDRGTSKPRDTVIGSPLQDVWYDSRGKALSPPAESSGLKAPRVSESPSPSLRPTPGPSSQSGAPWAASPAAVKKLDMKDIMAQTSSSRVSHLTAGLAASKSKPEVPPAPASAIKMSQKERKKMLQQQAAQAQAQKQASLADEASPVLKGTPPAKATPWQTVGSTSKVPSLKDVMHGETKPSTSPAQPKPVGPRQPSTPQLTMRQTIANPKPASPSPSIAKSPLGPAPVPSPKTQSSTSTSRPRPPPVKATTAPPAASAGGTRQPPRSIQHQPKPVEPLVQLSMADILDQQQYEKDSIARTKEENAKRSLQDIQAEQEFQEWWAREERAYRIREGLEIEDEEEGEGGAKGDKGDKGEKGRGKGAAMRGGARGRGKDAGRGGQRGGGRRGSARNVEGVEKSGDGEKRKAPRGRGRGVGQRGRGGGEVAG</sequence>
<accession>A0A4U7B7I6</accession>
<feature type="compositionally biased region" description="Basic and acidic residues" evidence="3">
    <location>
        <begin position="1521"/>
        <end position="1538"/>
    </location>
</feature>
<evidence type="ECO:0000256" key="3">
    <source>
        <dbReference type="SAM" id="MobiDB-lite"/>
    </source>
</evidence>
<dbReference type="PROSITE" id="PS50012">
    <property type="entry name" value="RCC1_3"/>
    <property type="match status" value="1"/>
</dbReference>
<dbReference type="Gene3D" id="2.130.10.30">
    <property type="entry name" value="Regulator of chromosome condensation 1/beta-lactamase-inhibitor protein II"/>
    <property type="match status" value="1"/>
</dbReference>
<feature type="compositionally biased region" description="Basic and acidic residues" evidence="3">
    <location>
        <begin position="199"/>
        <end position="210"/>
    </location>
</feature>
<feature type="compositionally biased region" description="Gly residues" evidence="3">
    <location>
        <begin position="1642"/>
        <end position="1656"/>
    </location>
</feature>
<dbReference type="Pfam" id="PF13540">
    <property type="entry name" value="RCC1_2"/>
    <property type="match status" value="1"/>
</dbReference>
<dbReference type="InterPro" id="IPR011333">
    <property type="entry name" value="SKP1/BTB/POZ_sf"/>
</dbReference>
<gene>
    <name evidence="5" type="ORF">C1H76_2921</name>
</gene>
<feature type="region of interest" description="Disordered" evidence="3">
    <location>
        <begin position="1170"/>
        <end position="1202"/>
    </location>
</feature>
<feature type="region of interest" description="Disordered" evidence="3">
    <location>
        <begin position="1563"/>
        <end position="1656"/>
    </location>
</feature>
<feature type="compositionally biased region" description="Basic and acidic residues" evidence="3">
    <location>
        <begin position="1229"/>
        <end position="1239"/>
    </location>
</feature>
<dbReference type="InterPro" id="IPR036770">
    <property type="entry name" value="Ankyrin_rpt-contain_sf"/>
</dbReference>
<evidence type="ECO:0000313" key="6">
    <source>
        <dbReference type="Proteomes" id="UP000308133"/>
    </source>
</evidence>
<dbReference type="Pfam" id="PF00651">
    <property type="entry name" value="BTB"/>
    <property type="match status" value="1"/>
</dbReference>
<dbReference type="SUPFAM" id="SSF54695">
    <property type="entry name" value="POZ domain"/>
    <property type="match status" value="1"/>
</dbReference>
<evidence type="ECO:0000256" key="2">
    <source>
        <dbReference type="PROSITE-ProRule" id="PRU00235"/>
    </source>
</evidence>
<feature type="compositionally biased region" description="Polar residues" evidence="3">
    <location>
        <begin position="49"/>
        <end position="59"/>
    </location>
</feature>
<dbReference type="InterPro" id="IPR000210">
    <property type="entry name" value="BTB/POZ_dom"/>
</dbReference>
<evidence type="ECO:0000313" key="5">
    <source>
        <dbReference type="EMBL" id="TKX24746.1"/>
    </source>
</evidence>
<dbReference type="SUPFAM" id="SSF48403">
    <property type="entry name" value="Ankyrin repeat"/>
    <property type="match status" value="1"/>
</dbReference>
<name>A0A4U7B7I6_9PEZI</name>
<feature type="region of interest" description="Disordered" evidence="3">
    <location>
        <begin position="31"/>
        <end position="59"/>
    </location>
</feature>
<dbReference type="PANTHER" id="PTHR22872">
    <property type="entry name" value="BTK-BINDING PROTEIN-RELATED"/>
    <property type="match status" value="1"/>
</dbReference>
<feature type="region of interest" description="Disordered" evidence="3">
    <location>
        <begin position="1227"/>
        <end position="1507"/>
    </location>
</feature>
<feature type="compositionally biased region" description="Basic and acidic residues" evidence="3">
    <location>
        <begin position="1623"/>
        <end position="1634"/>
    </location>
</feature>
<feature type="compositionally biased region" description="Basic and acidic residues" evidence="3">
    <location>
        <begin position="1574"/>
        <end position="1588"/>
    </location>
</feature>
<dbReference type="InterPro" id="IPR000408">
    <property type="entry name" value="Reg_chr_condens"/>
</dbReference>
<dbReference type="SMART" id="SM00225">
    <property type="entry name" value="BTB"/>
    <property type="match status" value="1"/>
</dbReference>
<feature type="domain" description="BTB" evidence="4">
    <location>
        <begin position="929"/>
        <end position="1002"/>
    </location>
</feature>
<dbReference type="CDD" id="cd18186">
    <property type="entry name" value="BTB_POZ_ZBTB_KLHL-like"/>
    <property type="match status" value="1"/>
</dbReference>
<dbReference type="InterPro" id="IPR009091">
    <property type="entry name" value="RCC1/BLIP-II"/>
</dbReference>
<feature type="repeat" description="RCC1" evidence="2">
    <location>
        <begin position="402"/>
        <end position="462"/>
    </location>
</feature>
<organism evidence="5 6">
    <name type="scientific">Elsinoe australis</name>
    <dbReference type="NCBI Taxonomy" id="40998"/>
    <lineage>
        <taxon>Eukaryota</taxon>
        <taxon>Fungi</taxon>
        <taxon>Dikarya</taxon>
        <taxon>Ascomycota</taxon>
        <taxon>Pezizomycotina</taxon>
        <taxon>Dothideomycetes</taxon>
        <taxon>Dothideomycetidae</taxon>
        <taxon>Myriangiales</taxon>
        <taxon>Elsinoaceae</taxon>
        <taxon>Elsinoe</taxon>
    </lineage>
</organism>
<dbReference type="InterPro" id="IPR002110">
    <property type="entry name" value="Ankyrin_rpt"/>
</dbReference>
<dbReference type="InterPro" id="IPR051625">
    <property type="entry name" value="Signaling_Regulatory_Domain"/>
</dbReference>
<evidence type="ECO:0000259" key="4">
    <source>
        <dbReference type="PROSITE" id="PS50097"/>
    </source>
</evidence>
<comment type="caution">
    <text evidence="5">The sequence shown here is derived from an EMBL/GenBank/DDBJ whole genome shotgun (WGS) entry which is preliminary data.</text>
</comment>
<dbReference type="PANTHER" id="PTHR22872:SF2">
    <property type="entry name" value="INHIBITOR OF BRUTON TYROSINE KINASE"/>
    <property type="match status" value="1"/>
</dbReference>
<dbReference type="Gene3D" id="1.25.40.20">
    <property type="entry name" value="Ankyrin repeat-containing domain"/>
    <property type="match status" value="1"/>
</dbReference>
<feature type="region of interest" description="Disordered" evidence="3">
    <location>
        <begin position="199"/>
        <end position="232"/>
    </location>
</feature>
<dbReference type="SUPFAM" id="SSF50985">
    <property type="entry name" value="RCC1/BLIP-II"/>
    <property type="match status" value="1"/>
</dbReference>
<keyword evidence="1" id="KW-0677">Repeat</keyword>